<dbReference type="EMBL" id="JAJFZV010000018">
    <property type="protein sequence ID" value="MCC3299318.1"/>
    <property type="molecule type" value="Genomic_DNA"/>
</dbReference>
<reference evidence="2" key="1">
    <citation type="submission" date="2021-10" db="EMBL/GenBank/DDBJ databases">
        <title>Novel species in genus Arthrobacter.</title>
        <authorList>
            <person name="Liu Y."/>
        </authorList>
    </citation>
    <scope>NUCLEOTIDE SEQUENCE</scope>
    <source>
        <strain evidence="2">Zg-Y453</strain>
    </source>
</reference>
<dbReference type="AlphaFoldDB" id="A0A9X1MFX6"/>
<evidence type="ECO:0000313" key="2">
    <source>
        <dbReference type="EMBL" id="MCC3299318.1"/>
    </source>
</evidence>
<comment type="caution">
    <text evidence="2">The sequence shown here is derived from an EMBL/GenBank/DDBJ whole genome shotgun (WGS) entry which is preliminary data.</text>
</comment>
<gene>
    <name evidence="2" type="ORF">LJ757_16120</name>
</gene>
<feature type="region of interest" description="Disordered" evidence="1">
    <location>
        <begin position="1"/>
        <end position="29"/>
    </location>
</feature>
<dbReference type="Proteomes" id="UP001139158">
    <property type="component" value="Unassembled WGS sequence"/>
</dbReference>
<protein>
    <submittedName>
        <fullName evidence="2">Uncharacterized protein</fullName>
    </submittedName>
</protein>
<proteinExistence type="predicted"/>
<keyword evidence="3" id="KW-1185">Reference proteome</keyword>
<accession>A0A9X1MFX6</accession>
<evidence type="ECO:0000313" key="3">
    <source>
        <dbReference type="Proteomes" id="UP001139158"/>
    </source>
</evidence>
<dbReference type="RefSeq" id="WP_227897305.1">
    <property type="nucleotide sequence ID" value="NZ_CP099467.1"/>
</dbReference>
<name>A0A9X1MFX6_9MICC</name>
<feature type="compositionally biased region" description="Basic and acidic residues" evidence="1">
    <location>
        <begin position="1"/>
        <end position="10"/>
    </location>
</feature>
<sequence length="174" mass="19211">MPDGGFEGRHAGQPAIAPGRFGGPDVDQNVDTVMSGPLSRGVANASRREAAQLWHEWALECSRETGDPDYEDFAEGIKTGITALYERHHPLEEDTDRFEKGTVPVYAMDLALQTAGRKRASAQDREHWRRLLKHTPSESWHRGHLAAGVILSGADEYWGMREDPVHAVKGAETA</sequence>
<evidence type="ECO:0000256" key="1">
    <source>
        <dbReference type="SAM" id="MobiDB-lite"/>
    </source>
</evidence>
<organism evidence="2 3">
    <name type="scientific">Arthrobacter caoxuetaonis</name>
    <dbReference type="NCBI Taxonomy" id="2886935"/>
    <lineage>
        <taxon>Bacteria</taxon>
        <taxon>Bacillati</taxon>
        <taxon>Actinomycetota</taxon>
        <taxon>Actinomycetes</taxon>
        <taxon>Micrococcales</taxon>
        <taxon>Micrococcaceae</taxon>
        <taxon>Arthrobacter</taxon>
    </lineage>
</organism>